<evidence type="ECO:0000313" key="2">
    <source>
        <dbReference type="Proteomes" id="UP001320706"/>
    </source>
</evidence>
<organism evidence="1 2">
    <name type="scientific">Zalaria obscura</name>
    <dbReference type="NCBI Taxonomy" id="2024903"/>
    <lineage>
        <taxon>Eukaryota</taxon>
        <taxon>Fungi</taxon>
        <taxon>Dikarya</taxon>
        <taxon>Ascomycota</taxon>
        <taxon>Pezizomycotina</taxon>
        <taxon>Dothideomycetes</taxon>
        <taxon>Dothideomycetidae</taxon>
        <taxon>Dothideales</taxon>
        <taxon>Zalariaceae</taxon>
        <taxon>Zalaria</taxon>
    </lineage>
</organism>
<evidence type="ECO:0000313" key="1">
    <source>
        <dbReference type="EMBL" id="KAK8200767.1"/>
    </source>
</evidence>
<keyword evidence="2" id="KW-1185">Reference proteome</keyword>
<sequence length="92" mass="9719">MGELPVGLVSFTRFEPLLAATPASSSHLSISVPLAAFQTRQFLQSNPSAGHYGIERCALGAAGLFLLLDVYICIGSSLLRDQDCGTFDSATK</sequence>
<protein>
    <submittedName>
        <fullName evidence="1">Uncharacterized protein</fullName>
    </submittedName>
</protein>
<proteinExistence type="predicted"/>
<comment type="caution">
    <text evidence="1">The sequence shown here is derived from an EMBL/GenBank/DDBJ whole genome shotgun (WGS) entry which is preliminary data.</text>
</comment>
<reference evidence="1" key="1">
    <citation type="submission" date="2024-02" db="EMBL/GenBank/DDBJ databases">
        <title>Metagenome Assembled Genome of Zalaria obscura JY119.</title>
        <authorList>
            <person name="Vighnesh L."/>
            <person name="Jagadeeshwari U."/>
            <person name="Venkata Ramana C."/>
            <person name="Sasikala C."/>
        </authorList>
    </citation>
    <scope>NUCLEOTIDE SEQUENCE</scope>
    <source>
        <strain evidence="1">JY119</strain>
    </source>
</reference>
<accession>A0ACC3S7T4</accession>
<dbReference type="EMBL" id="JAMKPW020000038">
    <property type="protein sequence ID" value="KAK8200767.1"/>
    <property type="molecule type" value="Genomic_DNA"/>
</dbReference>
<gene>
    <name evidence="1" type="ORF">M8818_006083</name>
</gene>
<name>A0ACC3S7T4_9PEZI</name>
<dbReference type="Proteomes" id="UP001320706">
    <property type="component" value="Unassembled WGS sequence"/>
</dbReference>